<proteinExistence type="predicted"/>
<organism evidence="1 2">
    <name type="scientific">Termititenax aidoneus</name>
    <dbReference type="NCBI Taxonomy" id="2218524"/>
    <lineage>
        <taxon>Bacteria</taxon>
        <taxon>Bacillati</taxon>
        <taxon>Candidatus Margulisiibacteriota</taxon>
        <taxon>Candidatus Termititenacia</taxon>
        <taxon>Candidatus Termititenacales</taxon>
        <taxon>Candidatus Termititenacaceae</taxon>
        <taxon>Candidatus Termititenax</taxon>
    </lineage>
</organism>
<dbReference type="AlphaFoldDB" id="A0A388TA99"/>
<accession>A0A388TA99</accession>
<gene>
    <name evidence="1" type="ORF">NO1_0899</name>
</gene>
<evidence type="ECO:0000313" key="1">
    <source>
        <dbReference type="EMBL" id="GBR73540.1"/>
    </source>
</evidence>
<dbReference type="Proteomes" id="UP000269352">
    <property type="component" value="Unassembled WGS sequence"/>
</dbReference>
<reference evidence="1 2" key="1">
    <citation type="journal article" date="2019" name="ISME J.">
        <title>Genome analyses of uncultured TG2/ZB3 bacteria in 'Margulisbacteria' specifically attached to ectosymbiotic spirochetes of protists in the termite gut.</title>
        <authorList>
            <person name="Utami Y.D."/>
            <person name="Kuwahara H."/>
            <person name="Igai K."/>
            <person name="Murakami T."/>
            <person name="Sugaya K."/>
            <person name="Morikawa T."/>
            <person name="Nagura Y."/>
            <person name="Yuki M."/>
            <person name="Deevong P."/>
            <person name="Inoue T."/>
            <person name="Kihara K."/>
            <person name="Lo N."/>
            <person name="Yamada A."/>
            <person name="Ohkuma M."/>
            <person name="Hongoh Y."/>
        </authorList>
    </citation>
    <scope>NUCLEOTIDE SEQUENCE [LARGE SCALE GENOMIC DNA]</scope>
    <source>
        <strain evidence="1">NkOx7-01</strain>
    </source>
</reference>
<comment type="caution">
    <text evidence="1">The sequence shown here is derived from an EMBL/GenBank/DDBJ whole genome shotgun (WGS) entry which is preliminary data.</text>
</comment>
<keyword evidence="2" id="KW-1185">Reference proteome</keyword>
<dbReference type="Gene3D" id="6.10.140.2190">
    <property type="match status" value="1"/>
</dbReference>
<sequence>MAEKYTGIVAQNLIRASDMENALDTKVSLTENETIEGTKIFTTSPLVPSKATAAGNSPTVIATEAQVKAVADAAVTRLDGAATAIEARLLAVTSSTTTEIANAEITSAAYTDNAMAGKVSLTGDERISGTKTFTTSPLVPEKETPVTAENKTVLATEAQVYAANVWQ</sequence>
<dbReference type="EMBL" id="BGZN01000013">
    <property type="protein sequence ID" value="GBR73540.1"/>
    <property type="molecule type" value="Genomic_DNA"/>
</dbReference>
<evidence type="ECO:0000313" key="2">
    <source>
        <dbReference type="Proteomes" id="UP000269352"/>
    </source>
</evidence>
<protein>
    <submittedName>
        <fullName evidence="1">Uncharacterized protein</fullName>
    </submittedName>
</protein>
<name>A0A388TA99_TERA1</name>